<protein>
    <submittedName>
        <fullName evidence="1">Uncharacterized protein</fullName>
    </submittedName>
</protein>
<dbReference type="KEGG" id="ovi:T265_02649"/>
<dbReference type="EMBL" id="KL596651">
    <property type="protein sequence ID" value="KER31088.1"/>
    <property type="molecule type" value="Genomic_DNA"/>
</dbReference>
<evidence type="ECO:0000313" key="2">
    <source>
        <dbReference type="Proteomes" id="UP000054324"/>
    </source>
</evidence>
<dbReference type="GeneID" id="20316837"/>
<name>A0A074ZUE5_OPIVI</name>
<dbReference type="RefSeq" id="XP_009165211.1">
    <property type="nucleotide sequence ID" value="XM_009166947.1"/>
</dbReference>
<sequence length="74" mass="8014">MVWGHHCAEEECLIGVNSDLSEIAFSSVDMRFTPFESLSPLHFTEHECVFEGTGISPSGLLIAAIESSEPVSDS</sequence>
<evidence type="ECO:0000313" key="1">
    <source>
        <dbReference type="EMBL" id="KER31088.1"/>
    </source>
</evidence>
<gene>
    <name evidence="1" type="ORF">T265_02649</name>
</gene>
<reference evidence="1 2" key="1">
    <citation type="submission" date="2013-11" db="EMBL/GenBank/DDBJ databases">
        <title>Opisthorchis viverrini - life in the bile duct.</title>
        <authorList>
            <person name="Young N.D."/>
            <person name="Nagarajan N."/>
            <person name="Lin S.J."/>
            <person name="Korhonen P.K."/>
            <person name="Jex A.R."/>
            <person name="Hall R.S."/>
            <person name="Safavi-Hemami H."/>
            <person name="Kaewkong W."/>
            <person name="Bertrand D."/>
            <person name="Gao S."/>
            <person name="Seet Q."/>
            <person name="Wongkham S."/>
            <person name="Teh B.T."/>
            <person name="Wongkham C."/>
            <person name="Intapan P.M."/>
            <person name="Maleewong W."/>
            <person name="Yang X."/>
            <person name="Hu M."/>
            <person name="Wang Z."/>
            <person name="Hofmann A."/>
            <person name="Sternberg P.W."/>
            <person name="Tan P."/>
            <person name="Wang J."/>
            <person name="Gasser R.B."/>
        </authorList>
    </citation>
    <scope>NUCLEOTIDE SEQUENCE [LARGE SCALE GENOMIC DNA]</scope>
</reference>
<dbReference type="AlphaFoldDB" id="A0A074ZUE5"/>
<proteinExistence type="predicted"/>
<accession>A0A074ZUE5</accession>
<dbReference type="Proteomes" id="UP000054324">
    <property type="component" value="Unassembled WGS sequence"/>
</dbReference>
<keyword evidence="2" id="KW-1185">Reference proteome</keyword>
<dbReference type="CTD" id="20316837"/>
<organism evidence="1 2">
    <name type="scientific">Opisthorchis viverrini</name>
    <name type="common">Southeast Asian liver fluke</name>
    <dbReference type="NCBI Taxonomy" id="6198"/>
    <lineage>
        <taxon>Eukaryota</taxon>
        <taxon>Metazoa</taxon>
        <taxon>Spiralia</taxon>
        <taxon>Lophotrochozoa</taxon>
        <taxon>Platyhelminthes</taxon>
        <taxon>Trematoda</taxon>
        <taxon>Digenea</taxon>
        <taxon>Opisthorchiida</taxon>
        <taxon>Opisthorchiata</taxon>
        <taxon>Opisthorchiidae</taxon>
        <taxon>Opisthorchis</taxon>
    </lineage>
</organism>